<organism evidence="1">
    <name type="scientific">Hexamita inflata</name>
    <dbReference type="NCBI Taxonomy" id="28002"/>
    <lineage>
        <taxon>Eukaryota</taxon>
        <taxon>Metamonada</taxon>
        <taxon>Diplomonadida</taxon>
        <taxon>Hexamitidae</taxon>
        <taxon>Hexamitinae</taxon>
        <taxon>Hexamita</taxon>
    </lineage>
</organism>
<comment type="caution">
    <text evidence="1">The sequence shown here is derived from an EMBL/GenBank/DDBJ whole genome shotgun (WGS) entry which is preliminary data.</text>
</comment>
<dbReference type="EMBL" id="CATOUU010001030">
    <property type="protein sequence ID" value="CAI9967786.1"/>
    <property type="molecule type" value="Genomic_DNA"/>
</dbReference>
<dbReference type="AlphaFoldDB" id="A0AA86QXC8"/>
<reference evidence="2 3" key="2">
    <citation type="submission" date="2024-07" db="EMBL/GenBank/DDBJ databases">
        <authorList>
            <person name="Akdeniz Z."/>
        </authorList>
    </citation>
    <scope>NUCLEOTIDE SEQUENCE [LARGE SCALE GENOMIC DNA]</scope>
</reference>
<evidence type="ECO:0000313" key="3">
    <source>
        <dbReference type="Proteomes" id="UP001642409"/>
    </source>
</evidence>
<reference evidence="1" key="1">
    <citation type="submission" date="2023-06" db="EMBL/GenBank/DDBJ databases">
        <authorList>
            <person name="Kurt Z."/>
        </authorList>
    </citation>
    <scope>NUCLEOTIDE SEQUENCE</scope>
</reference>
<protein>
    <submittedName>
        <fullName evidence="2">Hypothetical_protein</fullName>
    </submittedName>
</protein>
<evidence type="ECO:0000313" key="2">
    <source>
        <dbReference type="EMBL" id="CAL6051647.1"/>
    </source>
</evidence>
<name>A0AA86QXC8_9EUKA</name>
<accession>A0AA86QXC8</accession>
<keyword evidence="3" id="KW-1185">Reference proteome</keyword>
<sequence>MQSGFSIPVASRSFYSKPYRTNLRSVSQINKNLSKIDESTTDMGLLSNNSNTKEIQENSEQLYEEFKRKRNEFRKSIKSDSDSVEFIVKQVEFEMSTGMNLNLSYVTHNYGEYCRNNTPCVDLSKFDQFEQLKEVASFDSQLNSALLSNLLSNQLKLCSRYTRLIQKLILLEQKLNSAIISQSSHNDLKSTLIQHSTIRNKLQLFIINKENVRPNEQQIFELLKNAKTVLQIFKKTDGNLFDKEEVLKVLEFLK</sequence>
<evidence type="ECO:0000313" key="1">
    <source>
        <dbReference type="EMBL" id="CAI9967786.1"/>
    </source>
</evidence>
<dbReference type="EMBL" id="CAXDID020000189">
    <property type="protein sequence ID" value="CAL6051647.1"/>
    <property type="molecule type" value="Genomic_DNA"/>
</dbReference>
<proteinExistence type="predicted"/>
<gene>
    <name evidence="2" type="ORF">HINF_LOCUS44469</name>
    <name evidence="1" type="ORF">HINF_LOCUS55431</name>
</gene>
<dbReference type="Proteomes" id="UP001642409">
    <property type="component" value="Unassembled WGS sequence"/>
</dbReference>